<accession>A0A2M9G2X7</accession>
<evidence type="ECO:0000313" key="1">
    <source>
        <dbReference type="EMBL" id="PJK30058.1"/>
    </source>
</evidence>
<protein>
    <recommendedName>
        <fullName evidence="3">DUF4031 domain-containing protein</fullName>
    </recommendedName>
</protein>
<dbReference type="AlphaFoldDB" id="A0A2M9G2X7"/>
<gene>
    <name evidence="1" type="ORF">CVT23_09870</name>
</gene>
<reference evidence="1 2" key="1">
    <citation type="submission" date="2017-11" db="EMBL/GenBank/DDBJ databases">
        <title>Draft genome sequence of Rhizobiales bacterium SY3-13.</title>
        <authorList>
            <person name="Sun C."/>
        </authorList>
    </citation>
    <scope>NUCLEOTIDE SEQUENCE [LARGE SCALE GENOMIC DNA]</scope>
    <source>
        <strain evidence="1 2">SY3-13</strain>
    </source>
</reference>
<keyword evidence="2" id="KW-1185">Reference proteome</keyword>
<dbReference type="RefSeq" id="WP_109793331.1">
    <property type="nucleotide sequence ID" value="NZ_PHIG01000031.1"/>
</dbReference>
<evidence type="ECO:0000313" key="2">
    <source>
        <dbReference type="Proteomes" id="UP000229498"/>
    </source>
</evidence>
<sequence>MVVMDRPRRLPDGRLTAHLLSDRAGPAGYRELMPVALSLGCHPRALQEPGTYKEHFDLMGEKRIGAALAHPDIATVTWRRIADILKAKRAQRS</sequence>
<proteinExistence type="predicted"/>
<dbReference type="OrthoDB" id="9808993at2"/>
<evidence type="ECO:0008006" key="3">
    <source>
        <dbReference type="Google" id="ProtNLM"/>
    </source>
</evidence>
<dbReference type="EMBL" id="PHIG01000031">
    <property type="protein sequence ID" value="PJK30058.1"/>
    <property type="molecule type" value="Genomic_DNA"/>
</dbReference>
<organism evidence="1 2">
    <name type="scientific">Minwuia thermotolerans</name>
    <dbReference type="NCBI Taxonomy" id="2056226"/>
    <lineage>
        <taxon>Bacteria</taxon>
        <taxon>Pseudomonadati</taxon>
        <taxon>Pseudomonadota</taxon>
        <taxon>Alphaproteobacteria</taxon>
        <taxon>Minwuiales</taxon>
        <taxon>Minwuiaceae</taxon>
        <taxon>Minwuia</taxon>
    </lineage>
</organism>
<dbReference type="Proteomes" id="UP000229498">
    <property type="component" value="Unassembled WGS sequence"/>
</dbReference>
<name>A0A2M9G2X7_9PROT</name>
<comment type="caution">
    <text evidence="1">The sequence shown here is derived from an EMBL/GenBank/DDBJ whole genome shotgun (WGS) entry which is preliminary data.</text>
</comment>